<evidence type="ECO:0000256" key="1">
    <source>
        <dbReference type="ARBA" id="ARBA00004613"/>
    </source>
</evidence>
<keyword evidence="10" id="KW-1185">Reference proteome</keyword>
<keyword evidence="3" id="KW-0217">Developmental protein</keyword>
<organism evidence="9 10">
    <name type="scientific">Chiloscyllium punctatum</name>
    <name type="common">Brownbanded bambooshark</name>
    <name type="synonym">Hemiscyllium punctatum</name>
    <dbReference type="NCBI Taxonomy" id="137246"/>
    <lineage>
        <taxon>Eukaryota</taxon>
        <taxon>Metazoa</taxon>
        <taxon>Chordata</taxon>
        <taxon>Craniata</taxon>
        <taxon>Vertebrata</taxon>
        <taxon>Chondrichthyes</taxon>
        <taxon>Elasmobranchii</taxon>
        <taxon>Galeomorphii</taxon>
        <taxon>Galeoidea</taxon>
        <taxon>Orectolobiformes</taxon>
        <taxon>Hemiscylliidae</taxon>
        <taxon>Chiloscyllium</taxon>
    </lineage>
</organism>
<dbReference type="InterPro" id="IPR029034">
    <property type="entry name" value="Cystine-knot_cytokine"/>
</dbReference>
<dbReference type="OMA" id="YFWPRWI"/>
<feature type="chain" id="PRO_5019559589" description="Noggin" evidence="8">
    <location>
        <begin position="31"/>
        <end position="245"/>
    </location>
</feature>
<evidence type="ECO:0008006" key="11">
    <source>
        <dbReference type="Google" id="ProtNLM"/>
    </source>
</evidence>
<dbReference type="GO" id="GO:0045596">
    <property type="term" value="P:negative regulation of cell differentiation"/>
    <property type="evidence" value="ECO:0007669"/>
    <property type="project" value="InterPro"/>
</dbReference>
<feature type="region of interest" description="Disordered" evidence="7">
    <location>
        <begin position="31"/>
        <end position="64"/>
    </location>
</feature>
<dbReference type="AlphaFoldDB" id="A0A401SSH1"/>
<evidence type="ECO:0000256" key="8">
    <source>
        <dbReference type="SAM" id="SignalP"/>
    </source>
</evidence>
<comment type="subcellular location">
    <subcellularLocation>
        <location evidence="1">Secreted</location>
    </subcellularLocation>
</comment>
<feature type="signal peptide" evidence="8">
    <location>
        <begin position="1"/>
        <end position="30"/>
    </location>
</feature>
<evidence type="ECO:0000256" key="3">
    <source>
        <dbReference type="ARBA" id="ARBA00022473"/>
    </source>
</evidence>
<dbReference type="STRING" id="137246.A0A401SSH1"/>
<dbReference type="Gene3D" id="1.10.287.520">
    <property type="entry name" value="Helix hairpin bin"/>
    <property type="match status" value="1"/>
</dbReference>
<keyword evidence="5 8" id="KW-0732">Signal</keyword>
<dbReference type="PANTHER" id="PTHR10494">
    <property type="entry name" value="BONE MORPHOGENETIC PROTEIN INHIBITOR, NOGGIN"/>
    <property type="match status" value="1"/>
</dbReference>
<dbReference type="GO" id="GO:0005615">
    <property type="term" value="C:extracellular space"/>
    <property type="evidence" value="ECO:0007669"/>
    <property type="project" value="TreeGrafter"/>
</dbReference>
<evidence type="ECO:0000256" key="6">
    <source>
        <dbReference type="ARBA" id="ARBA00023188"/>
    </source>
</evidence>
<dbReference type="OrthoDB" id="5950649at2759"/>
<evidence type="ECO:0000313" key="9">
    <source>
        <dbReference type="EMBL" id="GCC33345.1"/>
    </source>
</evidence>
<protein>
    <recommendedName>
        <fullName evidence="11">Noggin</fullName>
    </recommendedName>
</protein>
<dbReference type="GO" id="GO:0030514">
    <property type="term" value="P:negative regulation of BMP signaling pathway"/>
    <property type="evidence" value="ECO:0007669"/>
    <property type="project" value="InterPro"/>
</dbReference>
<name>A0A401SSH1_CHIPU</name>
<comment type="similarity">
    <text evidence="2">Belongs to the noggin family.</text>
</comment>
<proteinExistence type="inferred from homology"/>
<dbReference type="Pfam" id="PF05806">
    <property type="entry name" value="Noggin"/>
    <property type="match status" value="1"/>
</dbReference>
<reference evidence="9 10" key="1">
    <citation type="journal article" date="2018" name="Nat. Ecol. Evol.">
        <title>Shark genomes provide insights into elasmobranch evolution and the origin of vertebrates.</title>
        <authorList>
            <person name="Hara Y"/>
            <person name="Yamaguchi K"/>
            <person name="Onimaru K"/>
            <person name="Kadota M"/>
            <person name="Koyanagi M"/>
            <person name="Keeley SD"/>
            <person name="Tatsumi K"/>
            <person name="Tanaka K"/>
            <person name="Motone F"/>
            <person name="Kageyama Y"/>
            <person name="Nozu R"/>
            <person name="Adachi N"/>
            <person name="Nishimura O"/>
            <person name="Nakagawa R"/>
            <person name="Tanegashima C"/>
            <person name="Kiyatake I"/>
            <person name="Matsumoto R"/>
            <person name="Murakumo K"/>
            <person name="Nishida K"/>
            <person name="Terakita A"/>
            <person name="Kuratani S"/>
            <person name="Sato K"/>
            <person name="Hyodo S Kuraku.S."/>
        </authorList>
    </citation>
    <scope>NUCLEOTIDE SEQUENCE [LARGE SCALE GENOMIC DNA]</scope>
</reference>
<dbReference type="InterPro" id="IPR008717">
    <property type="entry name" value="Noggin"/>
</dbReference>
<dbReference type="GO" id="GO:0009953">
    <property type="term" value="P:dorsal/ventral pattern formation"/>
    <property type="evidence" value="ECO:0007669"/>
    <property type="project" value="TreeGrafter"/>
</dbReference>
<accession>A0A401SSH1</accession>
<comment type="caution">
    <text evidence="9">The sequence shown here is derived from an EMBL/GenBank/DDBJ whole genome shotgun (WGS) entry which is preliminary data.</text>
</comment>
<gene>
    <name evidence="9" type="ORF">chiPu_0011814</name>
</gene>
<dbReference type="Proteomes" id="UP000287033">
    <property type="component" value="Unassembled WGS sequence"/>
</dbReference>
<evidence type="ECO:0000313" key="10">
    <source>
        <dbReference type="Proteomes" id="UP000287033"/>
    </source>
</evidence>
<dbReference type="GO" id="GO:0001649">
    <property type="term" value="P:osteoblast differentiation"/>
    <property type="evidence" value="ECO:0007669"/>
    <property type="project" value="TreeGrafter"/>
</dbReference>
<dbReference type="SUPFAM" id="SSF57501">
    <property type="entry name" value="Cystine-knot cytokines"/>
    <property type="match status" value="1"/>
</dbReference>
<evidence type="ECO:0000256" key="5">
    <source>
        <dbReference type="ARBA" id="ARBA00022729"/>
    </source>
</evidence>
<sequence length="245" mass="27915">MPRELPRTAATPLPCQAIIVFLLVQSGSLAQPRSRSADAQAGRPGTRLRPTPRPGSEAETAWGRMKASNSVRPYSLSLSDDHYRYSPRPKQLDAKRLRQLLGPAFDPFWMSVTGRHGNESERGRLPPLSGELAAAALRLRGKLWHEAQRLEPAAVASEADKAQWRRWLVREAVCPLTSQWVDLGAIFWPRWVRQTDCDRGRASCFWPPGMSCTQAEWAHIKLLVWHCWTVKERVRVSQQCTWRQF</sequence>
<dbReference type="EMBL" id="BEZZ01000509">
    <property type="protein sequence ID" value="GCC33345.1"/>
    <property type="molecule type" value="Genomic_DNA"/>
</dbReference>
<keyword evidence="6" id="KW-0891">Chondrogenesis</keyword>
<keyword evidence="4" id="KW-0964">Secreted</keyword>
<dbReference type="GO" id="GO:0051216">
    <property type="term" value="P:cartilage development"/>
    <property type="evidence" value="ECO:0007669"/>
    <property type="project" value="UniProtKB-KW"/>
</dbReference>
<evidence type="ECO:0000256" key="4">
    <source>
        <dbReference type="ARBA" id="ARBA00022525"/>
    </source>
</evidence>
<dbReference type="PANTHER" id="PTHR10494:SF6">
    <property type="entry name" value="NOGGIN"/>
    <property type="match status" value="1"/>
</dbReference>
<evidence type="ECO:0000256" key="7">
    <source>
        <dbReference type="SAM" id="MobiDB-lite"/>
    </source>
</evidence>
<evidence type="ECO:0000256" key="2">
    <source>
        <dbReference type="ARBA" id="ARBA00007480"/>
    </source>
</evidence>
<dbReference type="Gene3D" id="2.10.90.10">
    <property type="entry name" value="Cystine-knot cytokines"/>
    <property type="match status" value="1"/>
</dbReference>